<dbReference type="AlphaFoldDB" id="A0A5B7D8J6"/>
<accession>A0A5B7D8J6</accession>
<dbReference type="Proteomes" id="UP000324222">
    <property type="component" value="Unassembled WGS sequence"/>
</dbReference>
<reference evidence="2 3" key="1">
    <citation type="submission" date="2019-05" db="EMBL/GenBank/DDBJ databases">
        <title>Another draft genome of Portunus trituberculatus and its Hox gene families provides insights of decapod evolution.</title>
        <authorList>
            <person name="Jeong J.-H."/>
            <person name="Song I."/>
            <person name="Kim S."/>
            <person name="Choi T."/>
            <person name="Kim D."/>
            <person name="Ryu S."/>
            <person name="Kim W."/>
        </authorList>
    </citation>
    <scope>NUCLEOTIDE SEQUENCE [LARGE SCALE GENOMIC DNA]</scope>
    <source>
        <tissue evidence="2">Muscle</tissue>
    </source>
</reference>
<feature type="compositionally biased region" description="Basic and acidic residues" evidence="1">
    <location>
        <begin position="149"/>
        <end position="165"/>
    </location>
</feature>
<keyword evidence="3" id="KW-1185">Reference proteome</keyword>
<evidence type="ECO:0000256" key="1">
    <source>
        <dbReference type="SAM" id="MobiDB-lite"/>
    </source>
</evidence>
<protein>
    <submittedName>
        <fullName evidence="2">Uncharacterized protein</fullName>
    </submittedName>
</protein>
<sequence>MKHSLSRALPAKRCSTAPNALSATIATIALHHNIHLWGTVPEMSRSLASISGSPSTAPPPSRFDVTLNEKYMIVYIVRLSPPTASGDVRGNEEARKAMNIYSSGESEGTADSSCASNVSLIVNCSDQGVVLSSETSHLEVVKKKEKEKEKTYRVTTSHRREEPRTSKRRHVVKSSLKKTKTRKPRKILTTITTKRRLAARLKLYAIMHNDGGTSRGKEGPRANAKRKRSSESSQYLNIMIFDNLYGDSLSSVSQAVQSENLQLLQTFMWEHHDRAGERMCIL</sequence>
<name>A0A5B7D8J6_PORTR</name>
<feature type="compositionally biased region" description="Basic residues" evidence="1">
    <location>
        <begin position="166"/>
        <end position="182"/>
    </location>
</feature>
<gene>
    <name evidence="2" type="ORF">E2C01_010506</name>
</gene>
<comment type="caution">
    <text evidence="2">The sequence shown here is derived from an EMBL/GenBank/DDBJ whole genome shotgun (WGS) entry which is preliminary data.</text>
</comment>
<feature type="region of interest" description="Disordered" evidence="1">
    <location>
        <begin position="149"/>
        <end position="182"/>
    </location>
</feature>
<evidence type="ECO:0000313" key="3">
    <source>
        <dbReference type="Proteomes" id="UP000324222"/>
    </source>
</evidence>
<organism evidence="2 3">
    <name type="scientific">Portunus trituberculatus</name>
    <name type="common">Swimming crab</name>
    <name type="synonym">Neptunus trituberculatus</name>
    <dbReference type="NCBI Taxonomy" id="210409"/>
    <lineage>
        <taxon>Eukaryota</taxon>
        <taxon>Metazoa</taxon>
        <taxon>Ecdysozoa</taxon>
        <taxon>Arthropoda</taxon>
        <taxon>Crustacea</taxon>
        <taxon>Multicrustacea</taxon>
        <taxon>Malacostraca</taxon>
        <taxon>Eumalacostraca</taxon>
        <taxon>Eucarida</taxon>
        <taxon>Decapoda</taxon>
        <taxon>Pleocyemata</taxon>
        <taxon>Brachyura</taxon>
        <taxon>Eubrachyura</taxon>
        <taxon>Portunoidea</taxon>
        <taxon>Portunidae</taxon>
        <taxon>Portuninae</taxon>
        <taxon>Portunus</taxon>
    </lineage>
</organism>
<proteinExistence type="predicted"/>
<feature type="region of interest" description="Disordered" evidence="1">
    <location>
        <begin position="208"/>
        <end position="230"/>
    </location>
</feature>
<evidence type="ECO:0000313" key="2">
    <source>
        <dbReference type="EMBL" id="MPC17640.1"/>
    </source>
</evidence>
<dbReference type="EMBL" id="VSRR010000608">
    <property type="protein sequence ID" value="MPC17640.1"/>
    <property type="molecule type" value="Genomic_DNA"/>
</dbReference>